<reference evidence="2 3" key="1">
    <citation type="submission" date="2022-07" db="EMBL/GenBank/DDBJ databases">
        <title>Two temperate virus in Haloterrigena jeotgali A29.</title>
        <authorList>
            <person name="Deng X."/>
        </authorList>
    </citation>
    <scope>NUCLEOTIDE SEQUENCE [LARGE SCALE GENOMIC DNA]</scope>
    <source>
        <strain evidence="2 3">A29</strain>
    </source>
</reference>
<accession>A0AAF0SY58</accession>
<dbReference type="GeneID" id="84215402"/>
<dbReference type="InterPro" id="IPR058322">
    <property type="entry name" value="DUF8009"/>
</dbReference>
<protein>
    <recommendedName>
        <fullName evidence="1">DUF8009 domain-containing protein</fullName>
    </recommendedName>
</protein>
<dbReference type="AlphaFoldDB" id="A0AAF0SY58"/>
<sequence length="151" mass="16557">MDDPSGTDDQPGEDDPRAIRSIALSPEDAVDAYVYGRENPGDAVLRVTPPFHGRMRARIHVYRRDDTELTGAVHLPPADVIADDVVADYPDLESALADADADPDSDAAERIRKRHAESVAAWRERAREAIVETVALETDEGSRRVEIKTVG</sequence>
<organism evidence="2 3">
    <name type="scientific">Natrinema thermotolerans</name>
    <dbReference type="NCBI Taxonomy" id="121872"/>
    <lineage>
        <taxon>Archaea</taxon>
        <taxon>Methanobacteriati</taxon>
        <taxon>Methanobacteriota</taxon>
        <taxon>Stenosarchaea group</taxon>
        <taxon>Halobacteria</taxon>
        <taxon>Halobacteriales</taxon>
        <taxon>Natrialbaceae</taxon>
        <taxon>Natrinema</taxon>
    </lineage>
</organism>
<proteinExistence type="predicted"/>
<evidence type="ECO:0000313" key="2">
    <source>
        <dbReference type="EMBL" id="WMT06811.1"/>
    </source>
</evidence>
<evidence type="ECO:0000259" key="1">
    <source>
        <dbReference type="Pfam" id="PF26033"/>
    </source>
</evidence>
<keyword evidence="3" id="KW-1185">Reference proteome</keyword>
<gene>
    <name evidence="2" type="ORF">NP511_15635</name>
</gene>
<dbReference type="RefSeq" id="WP_049966218.1">
    <property type="nucleotide sequence ID" value="NZ_CP101873.1"/>
</dbReference>
<dbReference type="Pfam" id="PF26033">
    <property type="entry name" value="DUF8009"/>
    <property type="match status" value="1"/>
</dbReference>
<feature type="domain" description="DUF8009" evidence="1">
    <location>
        <begin position="11"/>
        <end position="151"/>
    </location>
</feature>
<dbReference type="Proteomes" id="UP001224926">
    <property type="component" value="Chromosome"/>
</dbReference>
<dbReference type="GeneID" id="39863064"/>
<name>A0AAF0SY58_9EURY</name>
<evidence type="ECO:0000313" key="3">
    <source>
        <dbReference type="Proteomes" id="UP001224926"/>
    </source>
</evidence>
<dbReference type="EMBL" id="CP101873">
    <property type="protein sequence ID" value="WMT06811.1"/>
    <property type="molecule type" value="Genomic_DNA"/>
</dbReference>